<dbReference type="EMBL" id="JAIWYP010000001">
    <property type="protein sequence ID" value="KAH3881635.1"/>
    <property type="molecule type" value="Genomic_DNA"/>
</dbReference>
<name>A0A9D4MSY8_DREPO</name>
<comment type="caution">
    <text evidence="1">The sequence shown here is derived from an EMBL/GenBank/DDBJ whole genome shotgun (WGS) entry which is preliminary data.</text>
</comment>
<gene>
    <name evidence="1" type="ORF">DPMN_005561</name>
</gene>
<organism evidence="1 2">
    <name type="scientific">Dreissena polymorpha</name>
    <name type="common">Zebra mussel</name>
    <name type="synonym">Mytilus polymorpha</name>
    <dbReference type="NCBI Taxonomy" id="45954"/>
    <lineage>
        <taxon>Eukaryota</taxon>
        <taxon>Metazoa</taxon>
        <taxon>Spiralia</taxon>
        <taxon>Lophotrochozoa</taxon>
        <taxon>Mollusca</taxon>
        <taxon>Bivalvia</taxon>
        <taxon>Autobranchia</taxon>
        <taxon>Heteroconchia</taxon>
        <taxon>Euheterodonta</taxon>
        <taxon>Imparidentia</taxon>
        <taxon>Neoheterodontei</taxon>
        <taxon>Myida</taxon>
        <taxon>Dreissenoidea</taxon>
        <taxon>Dreissenidae</taxon>
        <taxon>Dreissena</taxon>
    </lineage>
</organism>
<sequence length="115" mass="12950">MANNFLTKFCEEVLTRINSPPPGGHVFQQTGTIFDLIQDMIKPNLLTKFHEDYAMNVTFIVNNASPLPLAAIIATILLTKFYEVWTNHVASRVLPRQMLTPHNGRRAKGDQKSSP</sequence>
<dbReference type="Proteomes" id="UP000828390">
    <property type="component" value="Unassembled WGS sequence"/>
</dbReference>
<accession>A0A9D4MSY8</accession>
<keyword evidence="2" id="KW-1185">Reference proteome</keyword>
<proteinExistence type="predicted"/>
<evidence type="ECO:0000313" key="2">
    <source>
        <dbReference type="Proteomes" id="UP000828390"/>
    </source>
</evidence>
<dbReference type="AlphaFoldDB" id="A0A9D4MSY8"/>
<reference evidence="1" key="2">
    <citation type="submission" date="2020-11" db="EMBL/GenBank/DDBJ databases">
        <authorList>
            <person name="McCartney M.A."/>
            <person name="Auch B."/>
            <person name="Kono T."/>
            <person name="Mallez S."/>
            <person name="Becker A."/>
            <person name="Gohl D.M."/>
            <person name="Silverstein K.A.T."/>
            <person name="Koren S."/>
            <person name="Bechman K.B."/>
            <person name="Herman A."/>
            <person name="Abrahante J.E."/>
            <person name="Garbe J."/>
        </authorList>
    </citation>
    <scope>NUCLEOTIDE SEQUENCE</scope>
    <source>
        <strain evidence="1">Duluth1</strain>
        <tissue evidence="1">Whole animal</tissue>
    </source>
</reference>
<reference evidence="1" key="1">
    <citation type="journal article" date="2019" name="bioRxiv">
        <title>The Genome of the Zebra Mussel, Dreissena polymorpha: A Resource for Invasive Species Research.</title>
        <authorList>
            <person name="McCartney M.A."/>
            <person name="Auch B."/>
            <person name="Kono T."/>
            <person name="Mallez S."/>
            <person name="Zhang Y."/>
            <person name="Obille A."/>
            <person name="Becker A."/>
            <person name="Abrahante J.E."/>
            <person name="Garbe J."/>
            <person name="Badalamenti J.P."/>
            <person name="Herman A."/>
            <person name="Mangelson H."/>
            <person name="Liachko I."/>
            <person name="Sullivan S."/>
            <person name="Sone E.D."/>
            <person name="Koren S."/>
            <person name="Silverstein K.A.T."/>
            <person name="Beckman K.B."/>
            <person name="Gohl D.M."/>
        </authorList>
    </citation>
    <scope>NUCLEOTIDE SEQUENCE</scope>
    <source>
        <strain evidence="1">Duluth1</strain>
        <tissue evidence="1">Whole animal</tissue>
    </source>
</reference>
<evidence type="ECO:0000313" key="1">
    <source>
        <dbReference type="EMBL" id="KAH3881635.1"/>
    </source>
</evidence>
<protein>
    <submittedName>
        <fullName evidence="1">Uncharacterized protein</fullName>
    </submittedName>
</protein>